<organism evidence="2 3">
    <name type="scientific">Mucuna pruriens</name>
    <name type="common">Velvet bean</name>
    <name type="synonym">Dolichos pruriens</name>
    <dbReference type="NCBI Taxonomy" id="157652"/>
    <lineage>
        <taxon>Eukaryota</taxon>
        <taxon>Viridiplantae</taxon>
        <taxon>Streptophyta</taxon>
        <taxon>Embryophyta</taxon>
        <taxon>Tracheophyta</taxon>
        <taxon>Spermatophyta</taxon>
        <taxon>Magnoliopsida</taxon>
        <taxon>eudicotyledons</taxon>
        <taxon>Gunneridae</taxon>
        <taxon>Pentapetalae</taxon>
        <taxon>rosids</taxon>
        <taxon>fabids</taxon>
        <taxon>Fabales</taxon>
        <taxon>Fabaceae</taxon>
        <taxon>Papilionoideae</taxon>
        <taxon>50 kb inversion clade</taxon>
        <taxon>NPAAA clade</taxon>
        <taxon>indigoferoid/millettioid clade</taxon>
        <taxon>Phaseoleae</taxon>
        <taxon>Mucuna</taxon>
    </lineage>
</organism>
<dbReference type="Proteomes" id="UP000257109">
    <property type="component" value="Unassembled WGS sequence"/>
</dbReference>
<feature type="compositionally biased region" description="Low complexity" evidence="1">
    <location>
        <begin position="36"/>
        <end position="47"/>
    </location>
</feature>
<keyword evidence="3" id="KW-1185">Reference proteome</keyword>
<gene>
    <name evidence="2" type="ORF">CR513_05402</name>
</gene>
<comment type="caution">
    <text evidence="2">The sequence shown here is derived from an EMBL/GenBank/DDBJ whole genome shotgun (WGS) entry which is preliminary data.</text>
</comment>
<reference evidence="2" key="1">
    <citation type="submission" date="2018-05" db="EMBL/GenBank/DDBJ databases">
        <title>Draft genome of Mucuna pruriens seed.</title>
        <authorList>
            <person name="Nnadi N.E."/>
            <person name="Vos R."/>
            <person name="Hasami M.H."/>
            <person name="Devisetty U.K."/>
            <person name="Aguiy J.C."/>
        </authorList>
    </citation>
    <scope>NUCLEOTIDE SEQUENCE [LARGE SCALE GENOMIC DNA]</scope>
    <source>
        <strain evidence="2">JCA_2017</strain>
    </source>
</reference>
<evidence type="ECO:0000256" key="1">
    <source>
        <dbReference type="SAM" id="MobiDB-lite"/>
    </source>
</evidence>
<accession>A0A371I507</accession>
<proteinExistence type="predicted"/>
<feature type="region of interest" description="Disordered" evidence="1">
    <location>
        <begin position="35"/>
        <end position="62"/>
    </location>
</feature>
<name>A0A371I507_MUCPR</name>
<feature type="compositionally biased region" description="Low complexity" evidence="1">
    <location>
        <begin position="1"/>
        <end position="17"/>
    </location>
</feature>
<feature type="non-terminal residue" evidence="2">
    <location>
        <position position="1"/>
    </location>
</feature>
<sequence>MPTTTIPTATTTESAATRKLAISRGPDEAICYKELPQQAAPQQNPRPVDAESEPEADSLIPQ</sequence>
<feature type="region of interest" description="Disordered" evidence="1">
    <location>
        <begin position="1"/>
        <end position="20"/>
    </location>
</feature>
<dbReference type="EMBL" id="QJKJ01000906">
    <property type="protein sequence ID" value="RDY10127.1"/>
    <property type="molecule type" value="Genomic_DNA"/>
</dbReference>
<evidence type="ECO:0000313" key="2">
    <source>
        <dbReference type="EMBL" id="RDY10127.1"/>
    </source>
</evidence>
<evidence type="ECO:0000313" key="3">
    <source>
        <dbReference type="Proteomes" id="UP000257109"/>
    </source>
</evidence>
<protein>
    <submittedName>
        <fullName evidence="2">Uncharacterized protein</fullName>
    </submittedName>
</protein>
<dbReference type="AlphaFoldDB" id="A0A371I507"/>